<keyword evidence="5 8" id="KW-1133">Transmembrane helix</keyword>
<dbReference type="InterPro" id="IPR004752">
    <property type="entry name" value="AmpG_permease/AT-1"/>
</dbReference>
<dbReference type="Proteomes" id="UP000034805">
    <property type="component" value="Unassembled WGS sequence"/>
</dbReference>
<evidence type="ECO:0000256" key="4">
    <source>
        <dbReference type="ARBA" id="ARBA00022692"/>
    </source>
</evidence>
<comment type="similarity">
    <text evidence="2">Belongs to the major facilitator superfamily.</text>
</comment>
<organism evidence="10 11">
    <name type="scientific">Scleropages formosus</name>
    <name type="common">Asian bonytongue</name>
    <name type="synonym">Osteoglossum formosum</name>
    <dbReference type="NCBI Taxonomy" id="113540"/>
    <lineage>
        <taxon>Eukaryota</taxon>
        <taxon>Metazoa</taxon>
        <taxon>Chordata</taxon>
        <taxon>Craniata</taxon>
        <taxon>Vertebrata</taxon>
        <taxon>Euteleostomi</taxon>
        <taxon>Actinopterygii</taxon>
        <taxon>Neopterygii</taxon>
        <taxon>Teleostei</taxon>
        <taxon>Osteoglossocephala</taxon>
        <taxon>Osteoglossomorpha</taxon>
        <taxon>Osteoglossiformes</taxon>
        <taxon>Osteoglossidae</taxon>
        <taxon>Scleropages</taxon>
    </lineage>
</organism>
<dbReference type="PANTHER" id="PTHR12778:SF10">
    <property type="entry name" value="MAJOR FACILITATOR SUPERFAMILY DOMAIN-CONTAINING PROTEIN 3"/>
    <property type="match status" value="1"/>
</dbReference>
<feature type="transmembrane region" description="Helical" evidence="8">
    <location>
        <begin position="379"/>
        <end position="398"/>
    </location>
</feature>
<keyword evidence="4 8" id="KW-0812">Transmembrane</keyword>
<evidence type="ECO:0000256" key="8">
    <source>
        <dbReference type="SAM" id="Phobius"/>
    </source>
</evidence>
<dbReference type="Pfam" id="PF07690">
    <property type="entry name" value="MFS_1"/>
    <property type="match status" value="1"/>
</dbReference>
<dbReference type="GO" id="GO:0022857">
    <property type="term" value="F:transmembrane transporter activity"/>
    <property type="evidence" value="ECO:0007669"/>
    <property type="project" value="InterPro"/>
</dbReference>
<dbReference type="PANTHER" id="PTHR12778">
    <property type="entry name" value="SOLUTE CARRIER FAMILY 33 ACETYL-COA TRANSPORTER -RELATED"/>
    <property type="match status" value="1"/>
</dbReference>
<keyword evidence="3" id="KW-0813">Transport</keyword>
<evidence type="ECO:0000313" key="10">
    <source>
        <dbReference type="EMBL" id="KPP63110.1"/>
    </source>
</evidence>
<evidence type="ECO:0000256" key="6">
    <source>
        <dbReference type="ARBA" id="ARBA00023136"/>
    </source>
</evidence>
<name>A0A0P7TPC6_SCLFO</name>
<evidence type="ECO:0000256" key="7">
    <source>
        <dbReference type="ARBA" id="ARBA00069953"/>
    </source>
</evidence>
<reference evidence="10 11" key="1">
    <citation type="submission" date="2015-08" db="EMBL/GenBank/DDBJ databases">
        <title>The genome of the Asian arowana (Scleropages formosus).</title>
        <authorList>
            <person name="Tan M.H."/>
            <person name="Gan H.M."/>
            <person name="Croft L.J."/>
            <person name="Austin C.M."/>
        </authorList>
    </citation>
    <scope>NUCLEOTIDE SEQUENCE [LARGE SCALE GENOMIC DNA]</scope>
    <source>
        <strain evidence="10">Aro1</strain>
    </source>
</reference>
<feature type="transmembrane region" description="Helical" evidence="8">
    <location>
        <begin position="354"/>
        <end position="373"/>
    </location>
</feature>
<protein>
    <recommendedName>
        <fullName evidence="7">Major facilitator superfamily domain-containing protein 3</fullName>
    </recommendedName>
</protein>
<dbReference type="AlphaFoldDB" id="A0A0P7TPC6"/>
<feature type="transmembrane region" description="Helical" evidence="8">
    <location>
        <begin position="68"/>
        <end position="87"/>
    </location>
</feature>
<evidence type="ECO:0000256" key="2">
    <source>
        <dbReference type="ARBA" id="ARBA00008335"/>
    </source>
</evidence>
<feature type="chain" id="PRO_5006143029" description="Major facilitator superfamily domain-containing protein 3" evidence="9">
    <location>
        <begin position="17"/>
        <end position="411"/>
    </location>
</feature>
<sequence>MSFKLLFLWLLYFVQGLPHGLQSSLLPVYLRTSGLSLTSISLTKALYFPWILKVLWAPLVDQAGTKKIWLVASMFGLALTCLASSILSPDAHFSMIGMVLLAMNFLASVQDIAVDGVAVQLLQQQEEVGYGNMVQVVGYKMGSVLAGGGLLAVMDIIGWSSLFVALGCVYSAVTLYVMKTPILSKHPKSQSAKRKCHLGGMNPWRVWRELLIVPGTTWAVIYVLIYKLGEQGAVTMFPLFLLDHHMSARELGIWNGMVAMGFSVLGSSLAGLLLAWYSIGYLMRSAFVLRMFSMAFQTSLLLFLSHSSLVKGAAILSLCIQHFLGGLITTLTFTTMMKCTQRAEESIQATHYSFLATLEVLGKLTFSALAGWLVDWVGFPVSFLFFLLLSAAATLHVYRATEKGELNQQPG</sequence>
<dbReference type="STRING" id="113540.ENSSFOP00015070789"/>
<evidence type="ECO:0000256" key="9">
    <source>
        <dbReference type="SAM" id="SignalP"/>
    </source>
</evidence>
<feature type="transmembrane region" description="Helical" evidence="8">
    <location>
        <begin position="156"/>
        <end position="178"/>
    </location>
</feature>
<keyword evidence="6 8" id="KW-0472">Membrane</keyword>
<comment type="subcellular location">
    <subcellularLocation>
        <location evidence="1">Membrane</location>
        <topology evidence="1">Multi-pass membrane protein</topology>
    </subcellularLocation>
</comment>
<dbReference type="FunFam" id="1.20.1250.20:FF:000176">
    <property type="entry name" value="Major facilitator superfamily domain containing 3"/>
    <property type="match status" value="1"/>
</dbReference>
<feature type="transmembrane region" description="Helical" evidence="8">
    <location>
        <begin position="33"/>
        <end position="56"/>
    </location>
</feature>
<dbReference type="GO" id="GO:0016020">
    <property type="term" value="C:membrane"/>
    <property type="evidence" value="ECO:0007669"/>
    <property type="project" value="UniProtKB-SubCell"/>
</dbReference>
<feature type="transmembrane region" description="Helical" evidence="8">
    <location>
        <begin position="253"/>
        <end position="275"/>
    </location>
</feature>
<feature type="transmembrane region" description="Helical" evidence="8">
    <location>
        <begin position="287"/>
        <end position="306"/>
    </location>
</feature>
<feature type="transmembrane region" description="Helical" evidence="8">
    <location>
        <begin position="312"/>
        <end position="333"/>
    </location>
</feature>
<evidence type="ECO:0000256" key="5">
    <source>
        <dbReference type="ARBA" id="ARBA00022989"/>
    </source>
</evidence>
<evidence type="ECO:0000256" key="1">
    <source>
        <dbReference type="ARBA" id="ARBA00004141"/>
    </source>
</evidence>
<accession>A0A0P7TPC6</accession>
<dbReference type="SUPFAM" id="SSF103473">
    <property type="entry name" value="MFS general substrate transporter"/>
    <property type="match status" value="1"/>
</dbReference>
<keyword evidence="9" id="KW-0732">Signal</keyword>
<dbReference type="InterPro" id="IPR036259">
    <property type="entry name" value="MFS_trans_sf"/>
</dbReference>
<evidence type="ECO:0000313" key="11">
    <source>
        <dbReference type="Proteomes" id="UP000034805"/>
    </source>
</evidence>
<proteinExistence type="inferred from homology"/>
<evidence type="ECO:0000256" key="3">
    <source>
        <dbReference type="ARBA" id="ARBA00022448"/>
    </source>
</evidence>
<gene>
    <name evidence="10" type="ORF">Z043_118655</name>
</gene>
<dbReference type="CDD" id="cd17485">
    <property type="entry name" value="MFS_MFSD3"/>
    <property type="match status" value="1"/>
</dbReference>
<dbReference type="InterPro" id="IPR011701">
    <property type="entry name" value="MFS"/>
</dbReference>
<feature type="signal peptide" evidence="9">
    <location>
        <begin position="1"/>
        <end position="16"/>
    </location>
</feature>
<dbReference type="EMBL" id="JARO02008146">
    <property type="protein sequence ID" value="KPP63110.1"/>
    <property type="molecule type" value="Genomic_DNA"/>
</dbReference>
<feature type="transmembrane region" description="Helical" evidence="8">
    <location>
        <begin position="210"/>
        <end position="229"/>
    </location>
</feature>
<comment type="caution">
    <text evidence="10">The sequence shown here is derived from an EMBL/GenBank/DDBJ whole genome shotgun (WGS) entry which is preliminary data.</text>
</comment>
<dbReference type="Gene3D" id="1.20.1250.20">
    <property type="entry name" value="MFS general substrate transporter like domains"/>
    <property type="match status" value="1"/>
</dbReference>